<feature type="transmembrane region" description="Helical" evidence="6">
    <location>
        <begin position="97"/>
        <end position="116"/>
    </location>
</feature>
<keyword evidence="3 6" id="KW-0812">Transmembrane</keyword>
<dbReference type="KEGG" id="pgb:H744_1c0364"/>
<dbReference type="InterPro" id="IPR010432">
    <property type="entry name" value="RDD"/>
</dbReference>
<evidence type="ECO:0000313" key="8">
    <source>
        <dbReference type="EMBL" id="AJR05389.1"/>
    </source>
</evidence>
<evidence type="ECO:0000256" key="1">
    <source>
        <dbReference type="ARBA" id="ARBA00004651"/>
    </source>
</evidence>
<evidence type="ECO:0000256" key="5">
    <source>
        <dbReference type="ARBA" id="ARBA00023136"/>
    </source>
</evidence>
<dbReference type="GO" id="GO:0005886">
    <property type="term" value="C:plasma membrane"/>
    <property type="evidence" value="ECO:0007669"/>
    <property type="project" value="UniProtKB-SubCell"/>
</dbReference>
<organism evidence="8 9">
    <name type="scientific">Photobacterium gaetbulicola Gung47</name>
    <dbReference type="NCBI Taxonomy" id="658445"/>
    <lineage>
        <taxon>Bacteria</taxon>
        <taxon>Pseudomonadati</taxon>
        <taxon>Pseudomonadota</taxon>
        <taxon>Gammaproteobacteria</taxon>
        <taxon>Vibrionales</taxon>
        <taxon>Vibrionaceae</taxon>
        <taxon>Photobacterium</taxon>
    </lineage>
</organism>
<dbReference type="OrthoDB" id="9787732at2"/>
<name>A0A0C5WJV5_9GAMM</name>
<feature type="transmembrane region" description="Helical" evidence="6">
    <location>
        <begin position="20"/>
        <end position="39"/>
    </location>
</feature>
<evidence type="ECO:0000256" key="2">
    <source>
        <dbReference type="ARBA" id="ARBA00022475"/>
    </source>
</evidence>
<dbReference type="PANTHER" id="PTHR36115:SF6">
    <property type="entry name" value="PROLINE-RICH ANTIGEN HOMOLOG"/>
    <property type="match status" value="1"/>
</dbReference>
<evidence type="ECO:0000259" key="7">
    <source>
        <dbReference type="Pfam" id="PF06271"/>
    </source>
</evidence>
<dbReference type="AlphaFoldDB" id="A0A0C5WJV5"/>
<feature type="transmembrane region" description="Helical" evidence="6">
    <location>
        <begin position="179"/>
        <end position="196"/>
    </location>
</feature>
<evidence type="ECO:0000256" key="6">
    <source>
        <dbReference type="SAM" id="Phobius"/>
    </source>
</evidence>
<keyword evidence="5 6" id="KW-0472">Membrane</keyword>
<proteinExistence type="predicted"/>
<keyword evidence="9" id="KW-1185">Reference proteome</keyword>
<dbReference type="STRING" id="658445.H744_1c0364"/>
<comment type="subcellular location">
    <subcellularLocation>
        <location evidence="1">Cell membrane</location>
        <topology evidence="1">Multi-pass membrane protein</topology>
    </subcellularLocation>
</comment>
<reference evidence="8 9" key="1">
    <citation type="submission" date="2013-05" db="EMBL/GenBank/DDBJ databases">
        <title>Complete genome sequence of the lipase-producing bacterium Photobacterium gaetbulicola Gung47.</title>
        <authorList>
            <person name="Kim Y.-O."/>
        </authorList>
    </citation>
    <scope>NUCLEOTIDE SEQUENCE [LARGE SCALE GENOMIC DNA]</scope>
    <source>
        <strain evidence="8 9">Gung47</strain>
    </source>
</reference>
<feature type="transmembrane region" description="Helical" evidence="6">
    <location>
        <begin position="122"/>
        <end position="143"/>
    </location>
</feature>
<dbReference type="Proteomes" id="UP000032303">
    <property type="component" value="Chromosome 1"/>
</dbReference>
<evidence type="ECO:0000256" key="4">
    <source>
        <dbReference type="ARBA" id="ARBA00022989"/>
    </source>
</evidence>
<dbReference type="PATRIC" id="fig|658445.3.peg.397"/>
<accession>A0A0C5WJV5</accession>
<dbReference type="InterPro" id="IPR051791">
    <property type="entry name" value="Pra-immunoreactive"/>
</dbReference>
<dbReference type="PANTHER" id="PTHR36115">
    <property type="entry name" value="PROLINE-RICH ANTIGEN HOMOLOG-RELATED"/>
    <property type="match status" value="1"/>
</dbReference>
<protein>
    <recommendedName>
        <fullName evidence="7">RDD domain-containing protein</fullName>
    </recommendedName>
</protein>
<gene>
    <name evidence="8" type="ORF">H744_1c0364</name>
</gene>
<dbReference type="HOGENOM" id="CLU_917820_0_0_6"/>
<feature type="transmembrane region" description="Helical" evidence="6">
    <location>
        <begin position="45"/>
        <end position="63"/>
    </location>
</feature>
<evidence type="ECO:0000313" key="9">
    <source>
        <dbReference type="Proteomes" id="UP000032303"/>
    </source>
</evidence>
<sequence>MKDERQQKWICGFWRRLGAFFIDLSLLGLVGFLLGTMFANTFVQLADWGRLIGFFILLTYFGVMNSERCHGQTVGKKLLKIKVVDASNSSISLAKSLLRYSFIAIPFSLNGLQVTNELLLSYIKYPLSLILIGGFFSLGYLFVFNRNTRQSVHDLLTGTFVVNLVAEPHKTAAVWKPHFVVVIAILAAAALLPATAPDIESSPSYRGLLEAQQAVSSHVSVRYATVTEGSLIVSHSGEGSKTTSYVNVQALLGNNTVNDESFAQNLATTIIASYPEALEKDLINVSLSYGYSIVIWSSWRTFNYSFTPEQLKPQESA</sequence>
<keyword evidence="4 6" id="KW-1133">Transmembrane helix</keyword>
<feature type="domain" description="RDD" evidence="7">
    <location>
        <begin position="12"/>
        <end position="157"/>
    </location>
</feature>
<keyword evidence="2" id="KW-1003">Cell membrane</keyword>
<dbReference type="EMBL" id="CP005973">
    <property type="protein sequence ID" value="AJR05389.1"/>
    <property type="molecule type" value="Genomic_DNA"/>
</dbReference>
<dbReference type="Pfam" id="PF06271">
    <property type="entry name" value="RDD"/>
    <property type="match status" value="1"/>
</dbReference>
<evidence type="ECO:0000256" key="3">
    <source>
        <dbReference type="ARBA" id="ARBA00022692"/>
    </source>
</evidence>